<evidence type="ECO:0000256" key="1">
    <source>
        <dbReference type="SAM" id="MobiDB-lite"/>
    </source>
</evidence>
<protein>
    <recommendedName>
        <fullName evidence="4">RING-type domain-containing protein</fullName>
    </recommendedName>
</protein>
<feature type="compositionally biased region" description="Basic and acidic residues" evidence="1">
    <location>
        <begin position="477"/>
        <end position="488"/>
    </location>
</feature>
<name>A0A8J4G8C3_9CHLO</name>
<feature type="compositionally biased region" description="Low complexity" evidence="1">
    <location>
        <begin position="541"/>
        <end position="555"/>
    </location>
</feature>
<feature type="compositionally biased region" description="Low complexity" evidence="1">
    <location>
        <begin position="438"/>
        <end position="459"/>
    </location>
</feature>
<feature type="region of interest" description="Disordered" evidence="1">
    <location>
        <begin position="860"/>
        <end position="914"/>
    </location>
</feature>
<dbReference type="Pfam" id="PF13920">
    <property type="entry name" value="zf-C3HC4_3"/>
    <property type="match status" value="1"/>
</dbReference>
<dbReference type="InterPro" id="IPR013083">
    <property type="entry name" value="Znf_RING/FYVE/PHD"/>
</dbReference>
<feature type="compositionally biased region" description="Pro residues" evidence="1">
    <location>
        <begin position="770"/>
        <end position="780"/>
    </location>
</feature>
<dbReference type="Proteomes" id="UP000722791">
    <property type="component" value="Unassembled WGS sequence"/>
</dbReference>
<feature type="region of interest" description="Disordered" evidence="1">
    <location>
        <begin position="501"/>
        <end position="520"/>
    </location>
</feature>
<proteinExistence type="predicted"/>
<reference evidence="2" key="1">
    <citation type="journal article" date="2021" name="Proc. Natl. Acad. Sci. U.S.A.">
        <title>Three genomes in the algal genus Volvox reveal the fate of a haploid sex-determining region after a transition to homothallism.</title>
        <authorList>
            <person name="Yamamoto K."/>
            <person name="Hamaji T."/>
            <person name="Kawai-Toyooka H."/>
            <person name="Matsuzaki R."/>
            <person name="Takahashi F."/>
            <person name="Nishimura Y."/>
            <person name="Kawachi M."/>
            <person name="Noguchi H."/>
            <person name="Minakuchi Y."/>
            <person name="Umen J.G."/>
            <person name="Toyoda A."/>
            <person name="Nozaki H."/>
        </authorList>
    </citation>
    <scope>NUCLEOTIDE SEQUENCE</scope>
    <source>
        <strain evidence="2">NIES-3785</strain>
    </source>
</reference>
<feature type="region of interest" description="Disordered" evidence="1">
    <location>
        <begin position="756"/>
        <end position="783"/>
    </location>
</feature>
<dbReference type="EMBL" id="BNCQ01000010">
    <property type="protein sequence ID" value="GIM01990.1"/>
    <property type="molecule type" value="Genomic_DNA"/>
</dbReference>
<comment type="caution">
    <text evidence="2">The sequence shown here is derived from an EMBL/GenBank/DDBJ whole genome shotgun (WGS) entry which is preliminary data.</text>
</comment>
<sequence>MDTHDYAILVERQSNRKFFNPYGLLDGNVGRGNSTLTRLKVWTGFSQASFEWSITGLRSSGPIITSKRFVAGGIVWALWLDMGPNSTHERQQGHDTVGVMLAASWASTWHEDESVAVSVRVALPDADWELAEFSAAVSPDVGAVLTSSTSGMWVSDLDRGLLEQGLLGASDDCLLLRVHLLNVTARWQEDGAHPEARYSRAVRQQVSAALGADSYGVRHEFDTMVRTTIVDFSTSGSGDDGDRTRCGGTEAYTRYEWGEMTYNSSVVGELLWYLVLDNLRCHGLSDQEAYGKIDAVVAMCDILVGRITSHPRVRIVTDSAESGVRYVDEQGEDLRPYGLPCKTPQGFTSCGAGAAVSAERTLIQTVRRVGTGHSGHYNARSTGIGGGSGGGGGFFWGANYDSWLTGWLAVDPRNGSWRSLGAVATTMMGLLVGGGSASGSRSSSSSNNSTQAAATAPPAMRTEAPASMTSSGTVDPRQQKEQQRHQEKTGQIVEGSKAALWRLPGGKGSGGSGGDGGSSAAGGLSGDFLRWLFRDRYTTAQQLQQQQEESQPPLSVTSSDGDDDVEMGELVAVVVSLLAFTTMLAVGIVMLINGRSPRLVIRLWMYAIRGAKRRGLRRERIRRDHAPPSLVDAVAAAAAAAGEARSPGHASGGSGAFVAAAAAAVGSSDGSRAYSYQSSAAATGAGSVVSVQLSSPQPRLRRNSSSSCGGSSSNSASSNSSGSRSSSSAGSGGSGSGSGSCLMAISLTGSNWLGLKSASASPPRPKHPVRSPPLPMPPLAPEHAGQSCNGATVCRGRGGGLLCWLSSLLLWPAQALLRPRTRGRTPKRRLDSTVLGLTTGMATEMTGEMTARFPAIKAAGGHAGRNQQSKPTGASRSHPVADNRCKHKQQQMQHPQRQLSAAVAKPLSRSEHHQALTPASPLLQPQQLVPSAPMAVALAATAIDTVMTGMAAVAAERADAVAGRPSLQQRLNGRPSPYGGLPCRASAGTAAVAVVESPSPSGSTFNGIPPPQLPYAFSSPVRADWVTTTRRCISAVLPPRGPTSTPTPTQAPIDSQHHLAATGSGCCCSCTIKPPGNRGSNLEPHSKMNRRDATEPVTSADEGAISSLGNYLGLIRSATSINLCNKWLSQKSSLTSLGSIVGSLGFASLASRLQTAAAPISSVSCGPTDTDGSRGSSSGCGCSVSCTCKHSCSCGGSDGEGGAAAAAGTPQPPPQWRPVPNLPWSLALLAKMADDSSWRCREDQPLSPPDFACLACMDAPRECGFLHSGTVHMGLCMECASRLPPAAEGALSCPVCRQPVERIVEIVF</sequence>
<feature type="compositionally biased region" description="Low complexity" evidence="1">
    <location>
        <begin position="692"/>
        <end position="729"/>
    </location>
</feature>
<evidence type="ECO:0000313" key="2">
    <source>
        <dbReference type="EMBL" id="GIM01990.1"/>
    </source>
</evidence>
<dbReference type="Gene3D" id="3.30.40.10">
    <property type="entry name" value="Zinc/RING finger domain, C3HC4 (zinc finger)"/>
    <property type="match status" value="1"/>
</dbReference>
<organism evidence="2 3">
    <name type="scientific">Volvox reticuliferus</name>
    <dbReference type="NCBI Taxonomy" id="1737510"/>
    <lineage>
        <taxon>Eukaryota</taxon>
        <taxon>Viridiplantae</taxon>
        <taxon>Chlorophyta</taxon>
        <taxon>core chlorophytes</taxon>
        <taxon>Chlorophyceae</taxon>
        <taxon>CS clade</taxon>
        <taxon>Chlamydomonadales</taxon>
        <taxon>Volvocaceae</taxon>
        <taxon>Volvox</taxon>
    </lineage>
</organism>
<feature type="region of interest" description="Disordered" evidence="1">
    <location>
        <begin position="692"/>
        <end position="733"/>
    </location>
</feature>
<feature type="region of interest" description="Disordered" evidence="1">
    <location>
        <begin position="1078"/>
        <end position="1100"/>
    </location>
</feature>
<accession>A0A8J4G8C3</accession>
<feature type="region of interest" description="Disordered" evidence="1">
    <location>
        <begin position="434"/>
        <end position="495"/>
    </location>
</feature>
<evidence type="ECO:0008006" key="4">
    <source>
        <dbReference type="Google" id="ProtNLM"/>
    </source>
</evidence>
<feature type="compositionally biased region" description="Basic and acidic residues" evidence="1">
    <location>
        <begin position="1084"/>
        <end position="1094"/>
    </location>
</feature>
<feature type="region of interest" description="Disordered" evidence="1">
    <location>
        <begin position="540"/>
        <end position="562"/>
    </location>
</feature>
<evidence type="ECO:0000313" key="3">
    <source>
        <dbReference type="Proteomes" id="UP000722791"/>
    </source>
</evidence>
<feature type="compositionally biased region" description="Polar residues" evidence="1">
    <location>
        <begin position="865"/>
        <end position="875"/>
    </location>
</feature>
<gene>
    <name evidence="2" type="ORF">Vretimale_6694</name>
</gene>
<feature type="compositionally biased region" description="Gly residues" evidence="1">
    <location>
        <begin position="505"/>
        <end position="520"/>
    </location>
</feature>